<feature type="region of interest" description="Disordered" evidence="1">
    <location>
        <begin position="22"/>
        <end position="48"/>
    </location>
</feature>
<evidence type="ECO:0000313" key="3">
    <source>
        <dbReference type="Proteomes" id="UP000007800"/>
    </source>
</evidence>
<proteinExistence type="predicted"/>
<dbReference type="EMBL" id="GG673069">
    <property type="protein sequence ID" value="EER16184.1"/>
    <property type="molecule type" value="Genomic_DNA"/>
</dbReference>
<name>C5KHX2_PERM5</name>
<reference evidence="2 3" key="1">
    <citation type="submission" date="2008-07" db="EMBL/GenBank/DDBJ databases">
        <authorList>
            <person name="El-Sayed N."/>
            <person name="Caler E."/>
            <person name="Inman J."/>
            <person name="Amedeo P."/>
            <person name="Hass B."/>
            <person name="Wortman J."/>
        </authorList>
    </citation>
    <scope>NUCLEOTIDE SEQUENCE [LARGE SCALE GENOMIC DNA]</scope>
    <source>
        <strain evidence="3">ATCC 50983 / TXsc</strain>
    </source>
</reference>
<feature type="region of interest" description="Disordered" evidence="1">
    <location>
        <begin position="83"/>
        <end position="116"/>
    </location>
</feature>
<sequence length="116" mass="12516">MTNGPAYPFPYYTVTIGRKEEAIDSTQVQGEEEGDDASTTSGSCDDRRPGLCKHAALVARLLLLPTSDPQPPRVGVCVRRRTLVDDEEKETSPEGGYKTSESAARLSTAASAVEER</sequence>
<dbReference type="AlphaFoldDB" id="C5KHX2"/>
<dbReference type="InParanoid" id="C5KHX2"/>
<evidence type="ECO:0000256" key="1">
    <source>
        <dbReference type="SAM" id="MobiDB-lite"/>
    </source>
</evidence>
<evidence type="ECO:0000313" key="2">
    <source>
        <dbReference type="EMBL" id="EER16184.1"/>
    </source>
</evidence>
<protein>
    <submittedName>
        <fullName evidence="2">Uncharacterized protein</fullName>
    </submittedName>
</protein>
<gene>
    <name evidence="2" type="ORF">Pmar_PMAR003647</name>
</gene>
<dbReference type="RefSeq" id="XP_002784388.1">
    <property type="nucleotide sequence ID" value="XM_002784342.1"/>
</dbReference>
<accession>C5KHX2</accession>
<organism evidence="3">
    <name type="scientific">Perkinsus marinus (strain ATCC 50983 / TXsc)</name>
    <dbReference type="NCBI Taxonomy" id="423536"/>
    <lineage>
        <taxon>Eukaryota</taxon>
        <taxon>Sar</taxon>
        <taxon>Alveolata</taxon>
        <taxon>Perkinsozoa</taxon>
        <taxon>Perkinsea</taxon>
        <taxon>Perkinsida</taxon>
        <taxon>Perkinsidae</taxon>
        <taxon>Perkinsus</taxon>
    </lineage>
</organism>
<dbReference type="GeneID" id="9061322"/>
<dbReference type="Proteomes" id="UP000007800">
    <property type="component" value="Unassembled WGS sequence"/>
</dbReference>
<keyword evidence="3" id="KW-1185">Reference proteome</keyword>